<dbReference type="SFLD" id="SFLDG01129">
    <property type="entry name" value="C1.5:_HAD__Beta-PGM__Phosphata"/>
    <property type="match status" value="1"/>
</dbReference>
<dbReference type="Proteomes" id="UP000663505">
    <property type="component" value="Chromosome"/>
</dbReference>
<name>A0A9X7VX27_9BACL</name>
<keyword evidence="1" id="KW-0378">Hydrolase</keyword>
<dbReference type="NCBIfam" id="TIGR01549">
    <property type="entry name" value="HAD-SF-IA-v1"/>
    <property type="match status" value="1"/>
</dbReference>
<gene>
    <name evidence="1" type="ORF">JZ786_18420</name>
</gene>
<evidence type="ECO:0000313" key="2">
    <source>
        <dbReference type="Proteomes" id="UP000663505"/>
    </source>
</evidence>
<dbReference type="InterPro" id="IPR036412">
    <property type="entry name" value="HAD-like_sf"/>
</dbReference>
<proteinExistence type="predicted"/>
<dbReference type="InterPro" id="IPR023198">
    <property type="entry name" value="PGP-like_dom2"/>
</dbReference>
<dbReference type="GO" id="GO:0016787">
    <property type="term" value="F:hydrolase activity"/>
    <property type="evidence" value="ECO:0007669"/>
    <property type="project" value="UniProtKB-KW"/>
</dbReference>
<dbReference type="InterPro" id="IPR006439">
    <property type="entry name" value="HAD-SF_hydro_IA"/>
</dbReference>
<dbReference type="KEGG" id="afx:JZ786_18420"/>
<dbReference type="EMBL" id="CP071182">
    <property type="protein sequence ID" value="QSO46432.1"/>
    <property type="molecule type" value="Genomic_DNA"/>
</dbReference>
<dbReference type="RefSeq" id="WP_206655801.1">
    <property type="nucleotide sequence ID" value="NZ_CP071182.1"/>
</dbReference>
<dbReference type="AlphaFoldDB" id="A0A9X7VX27"/>
<dbReference type="InterPro" id="IPR023214">
    <property type="entry name" value="HAD_sf"/>
</dbReference>
<reference evidence="1 2" key="1">
    <citation type="submission" date="2021-02" db="EMBL/GenBank/DDBJ databases">
        <title>Alicyclobacillus curvatus sp. nov. and Alicyclobacillus mengziensis sp. nov., two acidophilic bacteria isolated from acid mine drainage.</title>
        <authorList>
            <person name="Huang Y."/>
        </authorList>
    </citation>
    <scope>NUCLEOTIDE SEQUENCE [LARGE SCALE GENOMIC DNA]</scope>
    <source>
        <strain evidence="1 2">S30H14</strain>
    </source>
</reference>
<dbReference type="NCBIfam" id="TIGR01509">
    <property type="entry name" value="HAD-SF-IA-v3"/>
    <property type="match status" value="1"/>
</dbReference>
<protein>
    <submittedName>
        <fullName evidence="1">HAD family hydrolase</fullName>
    </submittedName>
</protein>
<dbReference type="Gene3D" id="3.40.50.1000">
    <property type="entry name" value="HAD superfamily/HAD-like"/>
    <property type="match status" value="1"/>
</dbReference>
<dbReference type="Pfam" id="PF00702">
    <property type="entry name" value="Hydrolase"/>
    <property type="match status" value="1"/>
</dbReference>
<dbReference type="InterPro" id="IPR052550">
    <property type="entry name" value="Pyrimidine_5'-ntase_YjjG"/>
</dbReference>
<dbReference type="PANTHER" id="PTHR47478:SF1">
    <property type="entry name" value="PYRIMIDINE 5'-NUCLEOTIDASE YJJG"/>
    <property type="match status" value="1"/>
</dbReference>
<accession>A0A9X7VX27</accession>
<dbReference type="SUPFAM" id="SSF56784">
    <property type="entry name" value="HAD-like"/>
    <property type="match status" value="1"/>
</dbReference>
<evidence type="ECO:0000313" key="1">
    <source>
        <dbReference type="EMBL" id="QSO46432.1"/>
    </source>
</evidence>
<dbReference type="Gene3D" id="1.10.150.240">
    <property type="entry name" value="Putative phosphatase, domain 2"/>
    <property type="match status" value="1"/>
</dbReference>
<organism evidence="1 2">
    <name type="scientific">Alicyclobacillus mengziensis</name>
    <dbReference type="NCBI Taxonomy" id="2931921"/>
    <lineage>
        <taxon>Bacteria</taxon>
        <taxon>Bacillati</taxon>
        <taxon>Bacillota</taxon>
        <taxon>Bacilli</taxon>
        <taxon>Bacillales</taxon>
        <taxon>Alicyclobacillaceae</taxon>
        <taxon>Alicyclobacillus</taxon>
    </lineage>
</organism>
<keyword evidence="2" id="KW-1185">Reference proteome</keyword>
<dbReference type="PANTHER" id="PTHR47478">
    <property type="match status" value="1"/>
</dbReference>
<sequence length="244" mass="28397">MRKFDIIFLDLDHTLVDTRLQYKLGLEHTIAELYDNKVPKNWTLRFMANHQELWGQYDRREITMPVLRRERFLRAWRDFGVEKPEQEADEFQAVYDANFDTTLFPYPETKDLIADLARDHRLGIITNGSPDLQERKLAAVGLLSYFPKNMVTVSEHIGMAKPHPSVYTAACQSAAVEPRDAVMIGDNYRADVEGAESFGMSAIWYVPDMDMAREAEEREGKRPLTKRTEVLNALRRMENDRHFV</sequence>
<dbReference type="SFLD" id="SFLDS00003">
    <property type="entry name" value="Haloacid_Dehalogenase"/>
    <property type="match status" value="1"/>
</dbReference>